<evidence type="ECO:0000256" key="2">
    <source>
        <dbReference type="PROSITE-ProRule" id="PRU00181"/>
    </source>
</evidence>
<comment type="cofactor">
    <cofactor evidence="1">
        <name>Zn(2+)</name>
        <dbReference type="ChEBI" id="CHEBI:29105"/>
    </cofactor>
    <text evidence="1">Binds 1 zinc ion per subunit.</text>
</comment>
<dbReference type="InterPro" id="IPR010914">
    <property type="entry name" value="RsgA_GTPase_dom"/>
</dbReference>
<comment type="similarity">
    <text evidence="1">Belongs to the TRAFAC class YlqF/YawG GTPase family. RsgA subfamily.</text>
</comment>
<keyword evidence="1" id="KW-0378">Hydrolase</keyword>
<comment type="function">
    <text evidence="1">One of several proteins that assist in the late maturation steps of the functional core of the 30S ribosomal subunit. Helps release RbfA from mature subunits. May play a role in the assembly of ribosomal proteins into the subunit. Circularly permuted GTPase that catalyzes slow GTP hydrolysis, GTPase activity is stimulated by the 30S ribosomal subunit.</text>
</comment>
<dbReference type="InterPro" id="IPR006196">
    <property type="entry name" value="RNA-binding_domain_S1_IF1"/>
</dbReference>
<keyword evidence="1" id="KW-0963">Cytoplasm</keyword>
<feature type="binding site" evidence="1">
    <location>
        <position position="247"/>
    </location>
    <ligand>
        <name>Zn(2+)</name>
        <dbReference type="ChEBI" id="CHEBI:29105"/>
    </ligand>
</feature>
<dbReference type="HAMAP" id="MF_01820">
    <property type="entry name" value="GTPase_RsgA"/>
    <property type="match status" value="1"/>
</dbReference>
<keyword evidence="1" id="KW-0479">Metal-binding</keyword>
<keyword evidence="1" id="KW-0699">rRNA-binding</keyword>
<reference evidence="5 6" key="1">
    <citation type="journal article" date="2019" name="Sci. Rep.">
        <title>Sulfobacillus thermotolerans: new insights into resistance and metabolic capacities of acidophilic chemolithotrophs.</title>
        <authorList>
            <person name="Panyushkina A.E."/>
            <person name="Babenko V.V."/>
            <person name="Nikitina A.S."/>
            <person name="Selezneva O.V."/>
            <person name="Tsaplina I.A."/>
            <person name="Letarova M.A."/>
            <person name="Kostryukova E.S."/>
            <person name="Letarov A.V."/>
        </authorList>
    </citation>
    <scope>NUCLEOTIDE SEQUENCE [LARGE SCALE GENOMIC DNA]</scope>
    <source>
        <strain evidence="5 6">Kr1</strain>
    </source>
</reference>
<keyword evidence="6" id="KW-1185">Reference proteome</keyword>
<name>A0ABN5H4E2_9FIRM</name>
<organism evidence="5 6">
    <name type="scientific">Sulfobacillus thermotolerans</name>
    <dbReference type="NCBI Taxonomy" id="338644"/>
    <lineage>
        <taxon>Bacteria</taxon>
        <taxon>Bacillati</taxon>
        <taxon>Bacillota</taxon>
        <taxon>Clostridia</taxon>
        <taxon>Eubacteriales</taxon>
        <taxon>Clostridiales Family XVII. Incertae Sedis</taxon>
        <taxon>Sulfobacillus</taxon>
    </lineage>
</organism>
<proteinExistence type="inferred from homology"/>
<comment type="subunit">
    <text evidence="1">Monomer. Associates with 30S ribosomal subunit, binds 16S rRNA.</text>
</comment>
<dbReference type="InterPro" id="IPR012340">
    <property type="entry name" value="NA-bd_OB-fold"/>
</dbReference>
<dbReference type="Gene3D" id="2.40.50.140">
    <property type="entry name" value="Nucleic acid-binding proteins"/>
    <property type="match status" value="1"/>
</dbReference>
<keyword evidence="1" id="KW-0342">GTP-binding</keyword>
<dbReference type="Gene3D" id="1.10.40.50">
    <property type="entry name" value="Probable gtpase engc, domain 3"/>
    <property type="match status" value="1"/>
</dbReference>
<dbReference type="EC" id="3.6.1.-" evidence="1"/>
<dbReference type="EMBL" id="CP019454">
    <property type="protein sequence ID" value="AUW94478.1"/>
    <property type="molecule type" value="Genomic_DNA"/>
</dbReference>
<dbReference type="PANTHER" id="PTHR32120">
    <property type="entry name" value="SMALL RIBOSOMAL SUBUNIT BIOGENESIS GTPASE RSGA"/>
    <property type="match status" value="1"/>
</dbReference>
<dbReference type="CDD" id="cd01854">
    <property type="entry name" value="YjeQ_EngC"/>
    <property type="match status" value="1"/>
</dbReference>
<keyword evidence="1" id="KW-0547">Nucleotide-binding</keyword>
<dbReference type="Proteomes" id="UP000325292">
    <property type="component" value="Chromosome"/>
</dbReference>
<dbReference type="Gene3D" id="3.40.50.300">
    <property type="entry name" value="P-loop containing nucleotide triphosphate hydrolases"/>
    <property type="match status" value="1"/>
</dbReference>
<dbReference type="InterPro" id="IPR027417">
    <property type="entry name" value="P-loop_NTPase"/>
</dbReference>
<feature type="domain" description="EngC GTPase" evidence="4">
    <location>
        <begin position="72"/>
        <end position="218"/>
    </location>
</feature>
<protein>
    <recommendedName>
        <fullName evidence="1">Small ribosomal subunit biogenesis GTPase RsgA</fullName>
        <ecNumber evidence="1">3.6.1.-</ecNumber>
    </recommendedName>
</protein>
<feature type="binding site" evidence="1">
    <location>
        <begin position="164"/>
        <end position="172"/>
    </location>
    <ligand>
        <name>GTP</name>
        <dbReference type="ChEBI" id="CHEBI:37565"/>
    </ligand>
</feature>
<keyword evidence="2" id="KW-0648">Protein biosynthesis</keyword>
<comment type="subcellular location">
    <subcellularLocation>
        <location evidence="1">Cytoplasm</location>
    </subcellularLocation>
</comment>
<feature type="binding site" evidence="1">
    <location>
        <position position="249"/>
    </location>
    <ligand>
        <name>Zn(2+)</name>
        <dbReference type="ChEBI" id="CHEBI:29105"/>
    </ligand>
</feature>
<feature type="domain" description="S1-like" evidence="3">
    <location>
        <begin position="7"/>
        <end position="63"/>
    </location>
</feature>
<evidence type="ECO:0000313" key="6">
    <source>
        <dbReference type="Proteomes" id="UP000325292"/>
    </source>
</evidence>
<dbReference type="PANTHER" id="PTHR32120:SF11">
    <property type="entry name" value="SMALL RIBOSOMAL SUBUNIT BIOGENESIS GTPASE RSGA 1, MITOCHONDRIAL-RELATED"/>
    <property type="match status" value="1"/>
</dbReference>
<keyword evidence="2" id="KW-0396">Initiation factor</keyword>
<keyword evidence="1" id="KW-0694">RNA-binding</keyword>
<feature type="binding site" evidence="1">
    <location>
        <position position="242"/>
    </location>
    <ligand>
        <name>Zn(2+)</name>
        <dbReference type="ChEBI" id="CHEBI:29105"/>
    </ligand>
</feature>
<dbReference type="PROSITE" id="PS50936">
    <property type="entry name" value="ENGC_GTPASE"/>
    <property type="match status" value="1"/>
</dbReference>
<dbReference type="Pfam" id="PF03193">
    <property type="entry name" value="RsgA_GTPase"/>
    <property type="match status" value="1"/>
</dbReference>
<dbReference type="PROSITE" id="PS50832">
    <property type="entry name" value="S1_IF1_TYPE"/>
    <property type="match status" value="1"/>
</dbReference>
<keyword evidence="1" id="KW-0690">Ribosome biogenesis</keyword>
<feature type="binding site" evidence="1">
    <location>
        <position position="255"/>
    </location>
    <ligand>
        <name>Zn(2+)</name>
        <dbReference type="ChEBI" id="CHEBI:29105"/>
    </ligand>
</feature>
<feature type="binding site" evidence="1">
    <location>
        <begin position="112"/>
        <end position="115"/>
    </location>
    <ligand>
        <name>GTP</name>
        <dbReference type="ChEBI" id="CHEBI:37565"/>
    </ligand>
</feature>
<evidence type="ECO:0000259" key="3">
    <source>
        <dbReference type="PROSITE" id="PS50832"/>
    </source>
</evidence>
<evidence type="ECO:0000256" key="1">
    <source>
        <dbReference type="HAMAP-Rule" id="MF_01820"/>
    </source>
</evidence>
<accession>A0ABN5H4E2</accession>
<dbReference type="NCBIfam" id="TIGR00157">
    <property type="entry name" value="ribosome small subunit-dependent GTPase A"/>
    <property type="match status" value="1"/>
</dbReference>
<dbReference type="InterPro" id="IPR004881">
    <property type="entry name" value="Ribosome_biogen_GTPase_RsgA"/>
</dbReference>
<dbReference type="SUPFAM" id="SSF52540">
    <property type="entry name" value="P-loop containing nucleoside triphosphate hydrolases"/>
    <property type="match status" value="1"/>
</dbReference>
<dbReference type="SUPFAM" id="SSF50249">
    <property type="entry name" value="Nucleic acid-binding proteins"/>
    <property type="match status" value="1"/>
</dbReference>
<evidence type="ECO:0000259" key="4">
    <source>
        <dbReference type="PROSITE" id="PS50936"/>
    </source>
</evidence>
<keyword evidence="1" id="KW-0862">Zinc</keyword>
<gene>
    <name evidence="1" type="primary">rsgA</name>
    <name evidence="5" type="ORF">BXT84_11430</name>
</gene>
<sequence>MQGLVVLLEANRPTVETEDGARYLCYLRGKIKRDHGRILVGDWVEIERTDPHEAIVTKVWPRRNQLVRPPIANVAGLFVVFSASQPKGSLELLDKRLVLAHMMGVAAEIVVTKTDLNDVEGRQHHVITLYQNIGYRVWPVSAVTGQGINALVSAKREGVWVLVGESGAGKSSLAKALLPHERIEVQELSRIGRGQQTTRWVRLLRTGTFWLADTPGYTALETTVKDAARIRDAFWEWDGARCRFASCYHLDEPGCAVLDGLQSGRFDLGRYAHYKVMLEQWVKPY</sequence>
<evidence type="ECO:0000313" key="5">
    <source>
        <dbReference type="EMBL" id="AUW94478.1"/>
    </source>
</evidence>